<dbReference type="InterPro" id="IPR028929">
    <property type="entry name" value="Mif2_N"/>
</dbReference>
<comment type="caution">
    <text evidence="10">The sequence shown here is derived from an EMBL/GenBank/DDBJ whole genome shotgun (WGS) entry which is preliminary data.</text>
</comment>
<feature type="compositionally biased region" description="Basic residues" evidence="7">
    <location>
        <begin position="627"/>
        <end position="645"/>
    </location>
</feature>
<dbReference type="PANTHER" id="PTHR16684:SF11">
    <property type="entry name" value="CENTROMERE PROTEIN C"/>
    <property type="match status" value="1"/>
</dbReference>
<dbReference type="GO" id="GO:0019237">
    <property type="term" value="F:centromeric DNA binding"/>
    <property type="evidence" value="ECO:0007669"/>
    <property type="project" value="InterPro"/>
</dbReference>
<evidence type="ECO:0000256" key="4">
    <source>
        <dbReference type="ARBA" id="ARBA00023242"/>
    </source>
</evidence>
<dbReference type="PANTHER" id="PTHR16684">
    <property type="entry name" value="CENTROMERE PROTEIN C"/>
    <property type="match status" value="1"/>
</dbReference>
<dbReference type="InterPro" id="IPR014710">
    <property type="entry name" value="RmlC-like_jellyroll"/>
</dbReference>
<comment type="similarity">
    <text evidence="2">Belongs to the CENP-C/MIF2 family.</text>
</comment>
<protein>
    <recommendedName>
        <fullName evidence="6">CENP-C homolog</fullName>
    </recommendedName>
</protein>
<feature type="compositionally biased region" description="Basic and acidic residues" evidence="7">
    <location>
        <begin position="334"/>
        <end position="343"/>
    </location>
</feature>
<dbReference type="GO" id="GO:0051315">
    <property type="term" value="P:attachment of mitotic spindle microtubules to kinetochore"/>
    <property type="evidence" value="ECO:0007669"/>
    <property type="project" value="TreeGrafter"/>
</dbReference>
<feature type="region of interest" description="Disordered" evidence="7">
    <location>
        <begin position="412"/>
        <end position="452"/>
    </location>
</feature>
<feature type="domain" description="Mif2/CENP-C cupin" evidence="8">
    <location>
        <begin position="498"/>
        <end position="582"/>
    </location>
</feature>
<gene>
    <name evidence="10" type="ORF">UA08_05829</name>
</gene>
<dbReference type="InterPro" id="IPR028386">
    <property type="entry name" value="CENP-C/Mif2/cnp3"/>
</dbReference>
<dbReference type="EMBL" id="LFMY01000008">
    <property type="protein sequence ID" value="OKL59172.1"/>
    <property type="molecule type" value="Genomic_DNA"/>
</dbReference>
<sequence>MAPRGLAKARDYDYSNVGKQGRRTGITLKEGRRDEHGMEELDGMFSSPERSPVRVNGVDHGDDEMMGSEGMSMDEGNGPGPTDFLSRSATRRSPFFPPVARSPRKSGLSGSPRRTPGLRSSPIVQNDPVSSSPTSGRQRRDTTAQSARQPLNDRRPNAAPFANGVRQKSRDFDSNTGEFTNDENMPVQDEEEDEDDEDEAVNAFQTDIAEEDVDIQEIGDDGDGDNFGDDNSIPDDNDSDSGNAGNEASEEEEEEASPIQAASLRNKNKRPAATSDVEGEDIPQSPPKKKRAGRPPKSQSSAKQQDEPVQRPAKKAKTSKLQSQPQSTEPLDPELEKVVENHVNRTGPLKGRSLYILKREETSNDKAAHTRSGRVSVRPLAYWRNERCVYGDGEADVGQRYPLSTIKEIIRTEELHPEKKRGGGGKKRKTSGKKSKRDESSDDEADERDEWEKEDGVLHGYVKKWDSEKQTITGDEEVSEIAYAPSGVEVREVKDSTFKVAKMFSQSFMGSGIVELPPKGVKKPKNSKRMHMIFCVFTGRVQVDINGVQFTAGKGCMFQVPRGNHYSFANTYHKGARLFFTQAFEPMEGELSSSSKAETGAGAGAGAENDHDNAQDKYEDVAPGPKSKAKPKAKGRGRRPKAKEE</sequence>
<dbReference type="STRING" id="1441469.A0A225ADD2"/>
<feature type="compositionally biased region" description="Polar residues" evidence="7">
    <location>
        <begin position="174"/>
        <end position="183"/>
    </location>
</feature>
<dbReference type="GO" id="GO:0051382">
    <property type="term" value="P:kinetochore assembly"/>
    <property type="evidence" value="ECO:0007669"/>
    <property type="project" value="InterPro"/>
</dbReference>
<feature type="domain" description="Mif2 N-terminal" evidence="9">
    <location>
        <begin position="14"/>
        <end position="139"/>
    </location>
</feature>
<dbReference type="RefSeq" id="XP_020119293.1">
    <property type="nucleotide sequence ID" value="XM_020268142.1"/>
</dbReference>
<dbReference type="CDD" id="cd06993">
    <property type="entry name" value="cupin_CENP-C_C"/>
    <property type="match status" value="1"/>
</dbReference>
<feature type="compositionally biased region" description="Basic and acidic residues" evidence="7">
    <location>
        <begin position="29"/>
        <end position="39"/>
    </location>
</feature>
<evidence type="ECO:0000256" key="5">
    <source>
        <dbReference type="ARBA" id="ARBA00057947"/>
    </source>
</evidence>
<comment type="function">
    <text evidence="5">Component of the kinetochore, a multiprotein complex that assembles on centromeric DNA and attaches chromosomes to spindle microtubules, mediating chromosome segregation and sister chromatid segregation during meiosis and mitosis. Component of the inner kinetochore constitutive centromere-associated network (CCAN), which serves as a structural platform for outer kinetochore assembly.</text>
</comment>
<feature type="compositionally biased region" description="Polar residues" evidence="7">
    <location>
        <begin position="319"/>
        <end position="329"/>
    </location>
</feature>
<name>A0A225ADD2_TALAT</name>
<evidence type="ECO:0000259" key="8">
    <source>
        <dbReference type="Pfam" id="PF11699"/>
    </source>
</evidence>
<dbReference type="GeneID" id="31005585"/>
<dbReference type="OrthoDB" id="1939643at2759"/>
<dbReference type="GO" id="GO:0051455">
    <property type="term" value="P:spindle attachment to meiosis I kinetochore"/>
    <property type="evidence" value="ECO:0007669"/>
    <property type="project" value="TreeGrafter"/>
</dbReference>
<keyword evidence="11" id="KW-1185">Reference proteome</keyword>
<feature type="compositionally biased region" description="Acidic residues" evidence="7">
    <location>
        <begin position="188"/>
        <end position="200"/>
    </location>
</feature>
<evidence type="ECO:0000256" key="2">
    <source>
        <dbReference type="ARBA" id="ARBA00010291"/>
    </source>
</evidence>
<dbReference type="InterPro" id="IPR011051">
    <property type="entry name" value="RmlC_Cupin_sf"/>
</dbReference>
<feature type="region of interest" description="Disordered" evidence="7">
    <location>
        <begin position="1"/>
        <end position="350"/>
    </location>
</feature>
<feature type="compositionally biased region" description="Low complexity" evidence="7">
    <location>
        <begin position="67"/>
        <end position="76"/>
    </location>
</feature>
<dbReference type="GO" id="GO:0000776">
    <property type="term" value="C:kinetochore"/>
    <property type="evidence" value="ECO:0007669"/>
    <property type="project" value="InterPro"/>
</dbReference>
<dbReference type="Gene3D" id="2.60.120.10">
    <property type="entry name" value="Jelly Rolls"/>
    <property type="match status" value="1"/>
</dbReference>
<dbReference type="AlphaFoldDB" id="A0A225ADD2"/>
<evidence type="ECO:0000256" key="3">
    <source>
        <dbReference type="ARBA" id="ARBA00023125"/>
    </source>
</evidence>
<evidence type="ECO:0000259" key="9">
    <source>
        <dbReference type="Pfam" id="PF15624"/>
    </source>
</evidence>
<proteinExistence type="inferred from homology"/>
<evidence type="ECO:0000256" key="6">
    <source>
        <dbReference type="ARBA" id="ARBA00075033"/>
    </source>
</evidence>
<feature type="compositionally biased region" description="Basic and acidic residues" evidence="7">
    <location>
        <begin position="412"/>
        <end position="421"/>
    </location>
</feature>
<dbReference type="SUPFAM" id="SSF51182">
    <property type="entry name" value="RmlC-like cupins"/>
    <property type="match status" value="1"/>
</dbReference>
<dbReference type="Pfam" id="PF11699">
    <property type="entry name" value="CENP-C_C"/>
    <property type="match status" value="1"/>
</dbReference>
<organism evidence="10 11">
    <name type="scientific">Talaromyces atroroseus</name>
    <dbReference type="NCBI Taxonomy" id="1441469"/>
    <lineage>
        <taxon>Eukaryota</taxon>
        <taxon>Fungi</taxon>
        <taxon>Dikarya</taxon>
        <taxon>Ascomycota</taxon>
        <taxon>Pezizomycotina</taxon>
        <taxon>Eurotiomycetes</taxon>
        <taxon>Eurotiomycetidae</taxon>
        <taxon>Eurotiales</taxon>
        <taxon>Trichocomaceae</taxon>
        <taxon>Talaromyces</taxon>
        <taxon>Talaromyces sect. Trachyspermi</taxon>
    </lineage>
</organism>
<feature type="compositionally biased region" description="Basic residues" evidence="7">
    <location>
        <begin position="422"/>
        <end position="435"/>
    </location>
</feature>
<comment type="subcellular location">
    <subcellularLocation>
        <location evidence="1">Nucleus</location>
    </subcellularLocation>
</comment>
<evidence type="ECO:0000313" key="10">
    <source>
        <dbReference type="EMBL" id="OKL59172.1"/>
    </source>
</evidence>
<dbReference type="Proteomes" id="UP000214365">
    <property type="component" value="Unassembled WGS sequence"/>
</dbReference>
<feature type="compositionally biased region" description="Basic and acidic residues" evidence="7">
    <location>
        <begin position="608"/>
        <end position="620"/>
    </location>
</feature>
<accession>A0A225ADD2</accession>
<reference evidence="10 11" key="1">
    <citation type="submission" date="2015-06" db="EMBL/GenBank/DDBJ databases">
        <title>Talaromyces atroroseus IBT 11181 draft genome.</title>
        <authorList>
            <person name="Rasmussen K.B."/>
            <person name="Rasmussen S."/>
            <person name="Petersen B."/>
            <person name="Sicheritz-Ponten T."/>
            <person name="Mortensen U.H."/>
            <person name="Thrane U."/>
        </authorList>
    </citation>
    <scope>NUCLEOTIDE SEQUENCE [LARGE SCALE GENOMIC DNA]</scope>
    <source>
        <strain evidence="10 11">IBT 11181</strain>
    </source>
</reference>
<keyword evidence="3" id="KW-0238">DNA-binding</keyword>
<dbReference type="Pfam" id="PF15624">
    <property type="entry name" value="Mif2_N"/>
    <property type="match status" value="1"/>
</dbReference>
<keyword evidence="4" id="KW-0539">Nucleus</keyword>
<feature type="compositionally biased region" description="Polar residues" evidence="7">
    <location>
        <begin position="122"/>
        <end position="136"/>
    </location>
</feature>
<feature type="region of interest" description="Disordered" evidence="7">
    <location>
        <begin position="590"/>
        <end position="645"/>
    </location>
</feature>
<dbReference type="InterPro" id="IPR025974">
    <property type="entry name" value="Mif2/CENP-C_cupin"/>
</dbReference>
<evidence type="ECO:0000313" key="11">
    <source>
        <dbReference type="Proteomes" id="UP000214365"/>
    </source>
</evidence>
<feature type="compositionally biased region" description="Acidic residues" evidence="7">
    <location>
        <begin position="208"/>
        <end position="239"/>
    </location>
</feature>
<evidence type="ECO:0000256" key="7">
    <source>
        <dbReference type="SAM" id="MobiDB-lite"/>
    </source>
</evidence>
<dbReference type="GO" id="GO:0005634">
    <property type="term" value="C:nucleus"/>
    <property type="evidence" value="ECO:0007669"/>
    <property type="project" value="UniProtKB-SubCell"/>
</dbReference>
<feature type="compositionally biased region" description="Acidic residues" evidence="7">
    <location>
        <begin position="440"/>
        <end position="449"/>
    </location>
</feature>
<evidence type="ECO:0000256" key="1">
    <source>
        <dbReference type="ARBA" id="ARBA00004123"/>
    </source>
</evidence>
<dbReference type="FunFam" id="2.60.120.10:FF:000033">
    <property type="entry name" value="Centromere protein C 1"/>
    <property type="match status" value="1"/>
</dbReference>